<reference evidence="1 2" key="1">
    <citation type="journal article" date="2017" name="Curr. Biol.">
        <title>Genome architecture and evolution of a unichromosomal asexual nematode.</title>
        <authorList>
            <person name="Fradin H."/>
            <person name="Zegar C."/>
            <person name="Gutwein M."/>
            <person name="Lucas J."/>
            <person name="Kovtun M."/>
            <person name="Corcoran D."/>
            <person name="Baugh L.R."/>
            <person name="Kiontke K."/>
            <person name="Gunsalus K."/>
            <person name="Fitch D.H."/>
            <person name="Piano F."/>
        </authorList>
    </citation>
    <scope>NUCLEOTIDE SEQUENCE [LARGE SCALE GENOMIC DNA]</scope>
    <source>
        <strain evidence="1">PF1309</strain>
    </source>
</reference>
<protein>
    <submittedName>
        <fullName evidence="1">Uncharacterized protein</fullName>
    </submittedName>
</protein>
<proteinExistence type="predicted"/>
<dbReference type="EMBL" id="LIAE01008898">
    <property type="protein sequence ID" value="PAV71895.1"/>
    <property type="molecule type" value="Genomic_DNA"/>
</dbReference>
<sequence length="129" mass="14995">MFPRQSCRQALLWTSLSIEALFFFTWRIFPELLGTLRTVSWEMWKPRTSRAWRSDEVEEQARVPHELPDTTRLLVNELDHDTERAAHPAGDFSNGEFGVMVDPDDGFFGVGQPRLSLHPEEKHNRTVKS</sequence>
<dbReference type="AlphaFoldDB" id="A0A2A2KD78"/>
<gene>
    <name evidence="1" type="ORF">WR25_14267</name>
</gene>
<evidence type="ECO:0000313" key="2">
    <source>
        <dbReference type="Proteomes" id="UP000218231"/>
    </source>
</evidence>
<keyword evidence="2" id="KW-1185">Reference proteome</keyword>
<name>A0A2A2KD78_9BILA</name>
<organism evidence="1 2">
    <name type="scientific">Diploscapter pachys</name>
    <dbReference type="NCBI Taxonomy" id="2018661"/>
    <lineage>
        <taxon>Eukaryota</taxon>
        <taxon>Metazoa</taxon>
        <taxon>Ecdysozoa</taxon>
        <taxon>Nematoda</taxon>
        <taxon>Chromadorea</taxon>
        <taxon>Rhabditida</taxon>
        <taxon>Rhabditina</taxon>
        <taxon>Rhabditomorpha</taxon>
        <taxon>Rhabditoidea</taxon>
        <taxon>Rhabditidae</taxon>
        <taxon>Diploscapter</taxon>
    </lineage>
</organism>
<comment type="caution">
    <text evidence="1">The sequence shown here is derived from an EMBL/GenBank/DDBJ whole genome shotgun (WGS) entry which is preliminary data.</text>
</comment>
<dbReference type="Proteomes" id="UP000218231">
    <property type="component" value="Unassembled WGS sequence"/>
</dbReference>
<evidence type="ECO:0000313" key="1">
    <source>
        <dbReference type="EMBL" id="PAV71895.1"/>
    </source>
</evidence>
<accession>A0A2A2KD78</accession>